<accession>A0A1J4MAJ8</accession>
<dbReference type="GO" id="GO:0008474">
    <property type="term" value="F:palmitoyl-(protein) hydrolase activity"/>
    <property type="evidence" value="ECO:0007669"/>
    <property type="project" value="TreeGrafter"/>
</dbReference>
<dbReference type="PANTHER" id="PTHR10655:SF17">
    <property type="entry name" value="LYSOPHOSPHOLIPASE-LIKE PROTEIN 1"/>
    <property type="match status" value="1"/>
</dbReference>
<dbReference type="SUPFAM" id="SSF53474">
    <property type="entry name" value="alpha/beta-Hydrolases"/>
    <property type="match status" value="1"/>
</dbReference>
<protein>
    <submittedName>
        <fullName evidence="5">Carboxylesterase</fullName>
    </submittedName>
</protein>
<dbReference type="InterPro" id="IPR003140">
    <property type="entry name" value="PLipase/COase/thioEstase"/>
</dbReference>
<dbReference type="AlphaFoldDB" id="A0A1J4MAJ8"/>
<dbReference type="EMBL" id="LRBP01000030">
    <property type="protein sequence ID" value="OII71249.1"/>
    <property type="molecule type" value="Genomic_DNA"/>
</dbReference>
<keyword evidence="3" id="KW-0732">Signal</keyword>
<keyword evidence="6" id="KW-1185">Reference proteome</keyword>
<organism evidence="5 6">
    <name type="scientific">Cryptosporidium ubiquitum</name>
    <dbReference type="NCBI Taxonomy" id="857276"/>
    <lineage>
        <taxon>Eukaryota</taxon>
        <taxon>Sar</taxon>
        <taxon>Alveolata</taxon>
        <taxon>Apicomplexa</taxon>
        <taxon>Conoidasida</taxon>
        <taxon>Coccidia</taxon>
        <taxon>Eucoccidiorida</taxon>
        <taxon>Eimeriorina</taxon>
        <taxon>Cryptosporidiidae</taxon>
        <taxon>Cryptosporidium</taxon>
    </lineage>
</organism>
<sequence>MRLIAFLFIAIIQVVYSKNSTQIQEKNVTHITPKLNYFSPLIFFNKELNSLIKKQRILRRLRSINKNLKERAKKEAFNYEDPYLNPERFTKSKLWRFFNYFKLQRKKRKQPRHPGRIINSFTFEKYLIFNHSDSVNANITNNTTLETNTTYYNNTNLNIQKNQTEELDDSKSTKCHSLNHISLCSNSATPGDYSGIPEILSPRRPKNIIIALVGVCSDELYYEAFKYTYYPFVSQLKMYGDQFRKDTGIIFPHPYLRKFKPIGSIKWSYRFAWADFSFGFRFKRVNLNQWMYSVDSILMLIDYLVQVEKYDPKRIFIYGYSQGGAMALSVTLRSKYILGGMISTASFLPERNMKKLQSMEPKITKEGLKTPMLLSYCNPDFIFPFRSGKKDVKYLKEVLKANVKYSLMLGEGHSCMTRYSMVYIDWIHNSILNYENNNSKPEKFTYALLDIYNNFQDYYNFGLSEEKKEDTN</sequence>
<evidence type="ECO:0000313" key="5">
    <source>
        <dbReference type="EMBL" id="OII71249.1"/>
    </source>
</evidence>
<dbReference type="Gene3D" id="3.40.50.1820">
    <property type="entry name" value="alpha/beta hydrolase"/>
    <property type="match status" value="1"/>
</dbReference>
<dbReference type="GO" id="GO:0005737">
    <property type="term" value="C:cytoplasm"/>
    <property type="evidence" value="ECO:0007669"/>
    <property type="project" value="TreeGrafter"/>
</dbReference>
<dbReference type="GO" id="GO:0052689">
    <property type="term" value="F:carboxylic ester hydrolase activity"/>
    <property type="evidence" value="ECO:0007669"/>
    <property type="project" value="TreeGrafter"/>
</dbReference>
<evidence type="ECO:0000256" key="1">
    <source>
        <dbReference type="ARBA" id="ARBA00006499"/>
    </source>
</evidence>
<feature type="domain" description="Phospholipase/carboxylesterase/thioesterase" evidence="4">
    <location>
        <begin position="289"/>
        <end position="421"/>
    </location>
</feature>
<dbReference type="RefSeq" id="XP_028873120.1">
    <property type="nucleotide sequence ID" value="XM_029018736.1"/>
</dbReference>
<keyword evidence="2" id="KW-0378">Hydrolase</keyword>
<evidence type="ECO:0000256" key="3">
    <source>
        <dbReference type="SAM" id="SignalP"/>
    </source>
</evidence>
<feature type="chain" id="PRO_5012791787" evidence="3">
    <location>
        <begin position="18"/>
        <end position="472"/>
    </location>
</feature>
<dbReference type="InterPro" id="IPR050565">
    <property type="entry name" value="LYPA1-2/EST-like"/>
</dbReference>
<evidence type="ECO:0000256" key="2">
    <source>
        <dbReference type="ARBA" id="ARBA00022801"/>
    </source>
</evidence>
<reference evidence="5 6" key="1">
    <citation type="submission" date="2016-10" db="EMBL/GenBank/DDBJ databases">
        <title>Reductive evolution of mitochondrial metabolism and differential evolution of invasion-related proteins in Cryptosporidium.</title>
        <authorList>
            <person name="Liu S."/>
            <person name="Roellig D.M."/>
            <person name="Guo Y."/>
            <person name="Li N."/>
            <person name="Frace M.A."/>
            <person name="Tang K."/>
            <person name="Zhang L."/>
            <person name="Feng Y."/>
            <person name="Xiao L."/>
        </authorList>
    </citation>
    <scope>NUCLEOTIDE SEQUENCE [LARGE SCALE GENOMIC DNA]</scope>
    <source>
        <strain evidence="5">39726</strain>
    </source>
</reference>
<dbReference type="Pfam" id="PF02230">
    <property type="entry name" value="Abhydrolase_2"/>
    <property type="match status" value="1"/>
</dbReference>
<feature type="signal peptide" evidence="3">
    <location>
        <begin position="1"/>
        <end position="17"/>
    </location>
</feature>
<comment type="similarity">
    <text evidence="1">Belongs to the AB hydrolase superfamily. AB hydrolase 2 family.</text>
</comment>
<comment type="caution">
    <text evidence="5">The sequence shown here is derived from an EMBL/GenBank/DDBJ whole genome shotgun (WGS) entry which is preliminary data.</text>
</comment>
<evidence type="ECO:0000259" key="4">
    <source>
        <dbReference type="Pfam" id="PF02230"/>
    </source>
</evidence>
<dbReference type="Proteomes" id="UP000186176">
    <property type="component" value="Unassembled WGS sequence"/>
</dbReference>
<gene>
    <name evidence="5" type="ORF">cubi_01724</name>
</gene>
<dbReference type="OrthoDB" id="2418081at2759"/>
<proteinExistence type="inferred from homology"/>
<dbReference type="PANTHER" id="PTHR10655">
    <property type="entry name" value="LYSOPHOSPHOLIPASE-RELATED"/>
    <property type="match status" value="1"/>
</dbReference>
<dbReference type="VEuPathDB" id="CryptoDB:cubi_01724"/>
<evidence type="ECO:0000313" key="6">
    <source>
        <dbReference type="Proteomes" id="UP000186176"/>
    </source>
</evidence>
<dbReference type="GeneID" id="39978515"/>
<name>A0A1J4MAJ8_9CRYT</name>
<dbReference type="InterPro" id="IPR029058">
    <property type="entry name" value="AB_hydrolase_fold"/>
</dbReference>